<dbReference type="SMART" id="SM00267">
    <property type="entry name" value="GGDEF"/>
    <property type="match status" value="1"/>
</dbReference>
<dbReference type="InterPro" id="IPR043128">
    <property type="entry name" value="Rev_trsase/Diguanyl_cyclase"/>
</dbReference>
<evidence type="ECO:0000313" key="10">
    <source>
        <dbReference type="EMBL" id="MBT0768750.1"/>
    </source>
</evidence>
<keyword evidence="10" id="KW-0808">Transferase</keyword>
<dbReference type="InterPro" id="IPR000014">
    <property type="entry name" value="PAS"/>
</dbReference>
<dbReference type="GO" id="GO:0052621">
    <property type="term" value="F:diguanylate cyclase activity"/>
    <property type="evidence" value="ECO:0007669"/>
    <property type="project" value="UniProtKB-EC"/>
</dbReference>
<comment type="caution">
    <text evidence="10">The sequence shown here is derived from an EMBL/GenBank/DDBJ whole genome shotgun (WGS) entry which is preliminary data.</text>
</comment>
<keyword evidence="4 6" id="KW-1133">Transmembrane helix</keyword>
<gene>
    <name evidence="10" type="ORF">KIH74_07420</name>
</gene>
<dbReference type="InterPro" id="IPR000700">
    <property type="entry name" value="PAS-assoc_C"/>
</dbReference>
<sequence>MRSARIALLAALVTFVLDLAALTVLTHPATGELTIWPMAGVGPVALMLCPRWRWPPLLAGFTVATVAVVPLFGITVEGAGSALAGICEIVLTALLLTRFMAEQKIRRTFRDLGRVLLCALAAGLTGSALFVLFTVPAARPPAELLIDHTASHLLGLFVFAPGLLARPDRDGPLRRRVNLEWAGQLALTLGIAALLFLTPQRLQSSSILVLPLFWGAIRLGPFRAMITQAATVAIAVVGTNHGLGRLAAFNGTPHEVVFAMQLALLNLALATLVVTMVAQVRDRVAALMHDRTRDLAMAEQLARIGSTRWEPGGGDVVWSEGMHTLLGTPARDGPSLAAMLAALHPDDRERVHRDLATIGRDGGSRTSEYRIVRDGEVLDVISYATAETGPGGRVRRVFATVQDITEAKAAAEEIRRSHDQVSAVLDAVTGAAIIGVDPRANLIQFFNRGAENLFGYTAGEAVGVFGVDALHDPDELARLAEQGVTVKDEVLRSVASHGMVGRQWVFRRKNGTTFPGQLTVSAQPGPDGRPAALIGVVTDLSTVLRAQADLAESQDRFRLAFDGAPVGMAMVSLAPGAVGRISQVNAAFCLITGHAEADLLDRPIQDLLNDTEDVESSQRNVADLLAGRIEVIVTERRIRRPDDQLRWGRVSTSAVRPPNRDPYLICLVEDITARIELTDRLHHDATHDSLTGLPNRLLLHRQLEQALADPRTGRIAALYLDLDGFKAVNDTQGHGAGDELLIQVADRIAASVRATDVVARLGGDEFAILCPGVPDVETAMRIGHSILAVLSQEFDLSQARARVGASIGVAMAVDGDTGANLLHAADQAMYSAKRAGKGAVSLSPRNLPAGGARARR</sequence>
<dbReference type="InterPro" id="IPR000160">
    <property type="entry name" value="GGDEF_dom"/>
</dbReference>
<dbReference type="CDD" id="cd01949">
    <property type="entry name" value="GGDEF"/>
    <property type="match status" value="1"/>
</dbReference>
<dbReference type="Proteomes" id="UP001197247">
    <property type="component" value="Unassembled WGS sequence"/>
</dbReference>
<dbReference type="EMBL" id="JAHBAY010000003">
    <property type="protein sequence ID" value="MBT0768750.1"/>
    <property type="molecule type" value="Genomic_DNA"/>
</dbReference>
<dbReference type="EC" id="2.7.7.65" evidence="10"/>
<feature type="transmembrane region" description="Helical" evidence="6">
    <location>
        <begin position="82"/>
        <end position="101"/>
    </location>
</feature>
<feature type="transmembrane region" description="Helical" evidence="6">
    <location>
        <begin position="177"/>
        <end position="196"/>
    </location>
</feature>
<feature type="domain" description="PAS" evidence="7">
    <location>
        <begin position="417"/>
        <end position="498"/>
    </location>
</feature>
<protein>
    <submittedName>
        <fullName evidence="10">Diguanylate cyclase</fullName>
        <ecNumber evidence="10">2.7.7.65</ecNumber>
    </submittedName>
</protein>
<keyword evidence="2" id="KW-1003">Cell membrane</keyword>
<feature type="transmembrane region" description="Helical" evidence="6">
    <location>
        <begin position="256"/>
        <end position="278"/>
    </location>
</feature>
<dbReference type="Pfam" id="PF00990">
    <property type="entry name" value="GGDEF"/>
    <property type="match status" value="1"/>
</dbReference>
<dbReference type="PANTHER" id="PTHR44757:SF2">
    <property type="entry name" value="BIOFILM ARCHITECTURE MAINTENANCE PROTEIN MBAA"/>
    <property type="match status" value="1"/>
</dbReference>
<dbReference type="SMART" id="SM00091">
    <property type="entry name" value="PAS"/>
    <property type="match status" value="3"/>
</dbReference>
<evidence type="ECO:0000259" key="7">
    <source>
        <dbReference type="PROSITE" id="PS50112"/>
    </source>
</evidence>
<dbReference type="PROSITE" id="PS50113">
    <property type="entry name" value="PAC"/>
    <property type="match status" value="1"/>
</dbReference>
<keyword evidence="5 6" id="KW-0472">Membrane</keyword>
<dbReference type="InterPro" id="IPR013655">
    <property type="entry name" value="PAS_fold_3"/>
</dbReference>
<keyword evidence="3 6" id="KW-0812">Transmembrane</keyword>
<evidence type="ECO:0000256" key="2">
    <source>
        <dbReference type="ARBA" id="ARBA00022475"/>
    </source>
</evidence>
<feature type="transmembrane region" description="Helical" evidence="6">
    <location>
        <begin position="57"/>
        <end position="76"/>
    </location>
</feature>
<dbReference type="InterPro" id="IPR029787">
    <property type="entry name" value="Nucleotide_cyclase"/>
</dbReference>
<reference evidence="10 11" key="1">
    <citation type="submission" date="2021-05" db="EMBL/GenBank/DDBJ databases">
        <title>Kineosporia and Streptomyces sp. nov. two new marine actinobacteria isolated from Coral.</title>
        <authorList>
            <person name="Buangrab K."/>
            <person name="Sutthacheep M."/>
            <person name="Yeemin T."/>
            <person name="Harunari E."/>
            <person name="Igarashi Y."/>
            <person name="Kanchanasin P."/>
            <person name="Tanasupawat S."/>
            <person name="Phongsopitanun W."/>
        </authorList>
    </citation>
    <scope>NUCLEOTIDE SEQUENCE [LARGE SCALE GENOMIC DNA]</scope>
    <source>
        <strain evidence="10 11">J2-2</strain>
    </source>
</reference>
<evidence type="ECO:0000259" key="8">
    <source>
        <dbReference type="PROSITE" id="PS50113"/>
    </source>
</evidence>
<evidence type="ECO:0000256" key="4">
    <source>
        <dbReference type="ARBA" id="ARBA00022989"/>
    </source>
</evidence>
<evidence type="ECO:0000256" key="3">
    <source>
        <dbReference type="ARBA" id="ARBA00022692"/>
    </source>
</evidence>
<feature type="transmembrane region" description="Helical" evidence="6">
    <location>
        <begin position="226"/>
        <end position="244"/>
    </location>
</feature>
<feature type="transmembrane region" description="Helical" evidence="6">
    <location>
        <begin position="33"/>
        <end position="50"/>
    </location>
</feature>
<dbReference type="Gene3D" id="2.10.70.100">
    <property type="match status" value="1"/>
</dbReference>
<dbReference type="InterPro" id="IPR007895">
    <property type="entry name" value="MASE1"/>
</dbReference>
<dbReference type="Pfam" id="PF08447">
    <property type="entry name" value="PAS_3"/>
    <property type="match status" value="1"/>
</dbReference>
<feature type="domain" description="PAC" evidence="8">
    <location>
        <begin position="365"/>
        <end position="416"/>
    </location>
</feature>
<feature type="transmembrane region" description="Helical" evidence="6">
    <location>
        <begin position="145"/>
        <end position="165"/>
    </location>
</feature>
<organism evidence="10 11">
    <name type="scientific">Kineosporia corallincola</name>
    <dbReference type="NCBI Taxonomy" id="2835133"/>
    <lineage>
        <taxon>Bacteria</taxon>
        <taxon>Bacillati</taxon>
        <taxon>Actinomycetota</taxon>
        <taxon>Actinomycetes</taxon>
        <taxon>Kineosporiales</taxon>
        <taxon>Kineosporiaceae</taxon>
        <taxon>Kineosporia</taxon>
    </lineage>
</organism>
<comment type="subcellular location">
    <subcellularLocation>
        <location evidence="1">Cell membrane</location>
        <topology evidence="1">Multi-pass membrane protein</topology>
    </subcellularLocation>
</comment>
<dbReference type="CDD" id="cd00130">
    <property type="entry name" value="PAS"/>
    <property type="match status" value="3"/>
</dbReference>
<dbReference type="NCBIfam" id="TIGR00254">
    <property type="entry name" value="GGDEF"/>
    <property type="match status" value="1"/>
</dbReference>
<dbReference type="PROSITE" id="PS50887">
    <property type="entry name" value="GGDEF"/>
    <property type="match status" value="1"/>
</dbReference>
<dbReference type="PANTHER" id="PTHR44757">
    <property type="entry name" value="DIGUANYLATE CYCLASE DGCP"/>
    <property type="match status" value="1"/>
</dbReference>
<dbReference type="SUPFAM" id="SSF55073">
    <property type="entry name" value="Nucleotide cyclase"/>
    <property type="match status" value="1"/>
</dbReference>
<dbReference type="Gene3D" id="3.30.450.20">
    <property type="entry name" value="PAS domain"/>
    <property type="match status" value="3"/>
</dbReference>
<feature type="domain" description="GGDEF" evidence="9">
    <location>
        <begin position="713"/>
        <end position="845"/>
    </location>
</feature>
<accession>A0ABS5TCD9</accession>
<dbReference type="NCBIfam" id="TIGR00229">
    <property type="entry name" value="sensory_box"/>
    <property type="match status" value="2"/>
</dbReference>
<evidence type="ECO:0000259" key="9">
    <source>
        <dbReference type="PROSITE" id="PS50887"/>
    </source>
</evidence>
<dbReference type="InterPro" id="IPR052155">
    <property type="entry name" value="Biofilm_reg_signaling"/>
</dbReference>
<keyword evidence="10" id="KW-0548">Nucleotidyltransferase</keyword>
<name>A0ABS5TCD9_9ACTN</name>
<dbReference type="InterPro" id="IPR001610">
    <property type="entry name" value="PAC"/>
</dbReference>
<evidence type="ECO:0000256" key="6">
    <source>
        <dbReference type="SAM" id="Phobius"/>
    </source>
</evidence>
<evidence type="ECO:0000256" key="1">
    <source>
        <dbReference type="ARBA" id="ARBA00004651"/>
    </source>
</evidence>
<dbReference type="SUPFAM" id="SSF55785">
    <property type="entry name" value="PYP-like sensor domain (PAS domain)"/>
    <property type="match status" value="3"/>
</dbReference>
<keyword evidence="11" id="KW-1185">Reference proteome</keyword>
<dbReference type="PROSITE" id="PS50112">
    <property type="entry name" value="PAS"/>
    <property type="match status" value="1"/>
</dbReference>
<dbReference type="InterPro" id="IPR035965">
    <property type="entry name" value="PAS-like_dom_sf"/>
</dbReference>
<dbReference type="Pfam" id="PF05231">
    <property type="entry name" value="MASE1"/>
    <property type="match status" value="1"/>
</dbReference>
<evidence type="ECO:0000256" key="5">
    <source>
        <dbReference type="ARBA" id="ARBA00023136"/>
    </source>
</evidence>
<evidence type="ECO:0000313" key="11">
    <source>
        <dbReference type="Proteomes" id="UP001197247"/>
    </source>
</evidence>
<dbReference type="SMART" id="SM00086">
    <property type="entry name" value="PAC"/>
    <property type="match status" value="3"/>
</dbReference>
<feature type="transmembrane region" description="Helical" evidence="6">
    <location>
        <begin position="113"/>
        <end position="133"/>
    </location>
</feature>
<dbReference type="RefSeq" id="WP_214155057.1">
    <property type="nucleotide sequence ID" value="NZ_JAHBAY010000003.1"/>
</dbReference>
<proteinExistence type="predicted"/>
<dbReference type="Pfam" id="PF13426">
    <property type="entry name" value="PAS_9"/>
    <property type="match status" value="2"/>
</dbReference>
<dbReference type="Gene3D" id="3.30.70.270">
    <property type="match status" value="1"/>
</dbReference>